<feature type="signal peptide" evidence="1">
    <location>
        <begin position="1"/>
        <end position="22"/>
    </location>
</feature>
<organism evidence="3 4">
    <name type="scientific">Mucilaginibacter glaciei</name>
    <dbReference type="NCBI Taxonomy" id="2772109"/>
    <lineage>
        <taxon>Bacteria</taxon>
        <taxon>Pseudomonadati</taxon>
        <taxon>Bacteroidota</taxon>
        <taxon>Sphingobacteriia</taxon>
        <taxon>Sphingobacteriales</taxon>
        <taxon>Sphingobacteriaceae</taxon>
        <taxon>Mucilaginibacter</taxon>
    </lineage>
</organism>
<keyword evidence="1" id="KW-0732">Signal</keyword>
<dbReference type="EMBL" id="JACWMX010000006">
    <property type="protein sequence ID" value="MBD1394623.1"/>
    <property type="molecule type" value="Genomic_DNA"/>
</dbReference>
<feature type="domain" description="Photosynthesis system II assembly factor Ycf48/Hcf136-like" evidence="2">
    <location>
        <begin position="33"/>
        <end position="112"/>
    </location>
</feature>
<evidence type="ECO:0000313" key="3">
    <source>
        <dbReference type="EMBL" id="MBD1394623.1"/>
    </source>
</evidence>
<keyword evidence="4" id="KW-1185">Reference proteome</keyword>
<dbReference type="AlphaFoldDB" id="A0A926NSP8"/>
<reference evidence="3" key="1">
    <citation type="submission" date="2020-09" db="EMBL/GenBank/DDBJ databases">
        <title>Novel species of Mucilaginibacter isolated from a glacier on the Tibetan Plateau.</title>
        <authorList>
            <person name="Liu Q."/>
            <person name="Xin Y.-H."/>
        </authorList>
    </citation>
    <scope>NUCLEOTIDE SEQUENCE</scope>
    <source>
        <strain evidence="3">ZB1P21</strain>
    </source>
</reference>
<protein>
    <submittedName>
        <fullName evidence="3">Oxidoreductase</fullName>
    </submittedName>
</protein>
<dbReference type="PANTHER" id="PTHR47199:SF2">
    <property type="entry name" value="PHOTOSYSTEM II STABILITY_ASSEMBLY FACTOR HCF136, CHLOROPLASTIC"/>
    <property type="match status" value="1"/>
</dbReference>
<name>A0A926NSP8_9SPHI</name>
<comment type="caution">
    <text evidence="3">The sequence shown here is derived from an EMBL/GenBank/DDBJ whole genome shotgun (WGS) entry which is preliminary data.</text>
</comment>
<accession>A0A926NSP8</accession>
<dbReference type="RefSeq" id="WP_191164370.1">
    <property type="nucleotide sequence ID" value="NZ_JACWMX010000006.1"/>
</dbReference>
<evidence type="ECO:0000259" key="2">
    <source>
        <dbReference type="Pfam" id="PF14870"/>
    </source>
</evidence>
<dbReference type="Pfam" id="PF14870">
    <property type="entry name" value="PSII_BNR"/>
    <property type="match status" value="1"/>
</dbReference>
<evidence type="ECO:0000313" key="4">
    <source>
        <dbReference type="Proteomes" id="UP000619078"/>
    </source>
</evidence>
<dbReference type="PANTHER" id="PTHR47199">
    <property type="entry name" value="PHOTOSYSTEM II STABILITY/ASSEMBLY FACTOR HCF136, CHLOROPLASTIC"/>
    <property type="match status" value="1"/>
</dbReference>
<evidence type="ECO:0000256" key="1">
    <source>
        <dbReference type="SAM" id="SignalP"/>
    </source>
</evidence>
<proteinExistence type="predicted"/>
<feature type="chain" id="PRO_5036966126" evidence="1">
    <location>
        <begin position="23"/>
        <end position="335"/>
    </location>
</feature>
<dbReference type="Proteomes" id="UP000619078">
    <property type="component" value="Unassembled WGS sequence"/>
</dbReference>
<sequence length="335" mass="36038">MKVSYLICLCIISLLLPRVLTAQTITLVNQSATSSLRGLSVVDNNIAWVSGSKGTVGVTIDAGKTWNWPVVKGFEKADFRDIEAFSDKEAVIVSSGTPALILKTIDGGINWKLCYQNNDKAYFLDALEFNGTKHGAVLGDPINNKFLILETFDAGDTWALAKTQPLALPDEAAFAASGTCFRRTKNTFSLVTGGSNARLVTLDKNVKNNPVAVNIPILHGKGSQGAFSIAYGNKKTIIVGGDYSKDNRIDSVATYSINSKPALAIQQPAGFQSCVEYLNDDIFIATGTPGSNITSDGGKTWRKIDVTSYNVCRKAKRGNLILFAGDRGRIGIFKL</sequence>
<dbReference type="InterPro" id="IPR028203">
    <property type="entry name" value="PSII_CF48-like_dom"/>
</dbReference>
<gene>
    <name evidence="3" type="ORF">IDJ76_16050</name>
</gene>
<dbReference type="SUPFAM" id="SSF110296">
    <property type="entry name" value="Oligoxyloglucan reducing end-specific cellobiohydrolase"/>
    <property type="match status" value="1"/>
</dbReference>